<keyword evidence="11" id="KW-1185">Reference proteome</keyword>
<evidence type="ECO:0000256" key="4">
    <source>
        <dbReference type="ARBA" id="ARBA00022563"/>
    </source>
</evidence>
<feature type="domain" description="DHFR" evidence="9">
    <location>
        <begin position="1"/>
        <end position="159"/>
    </location>
</feature>
<dbReference type="Pfam" id="PF00186">
    <property type="entry name" value="DHFR_1"/>
    <property type="match status" value="1"/>
</dbReference>
<comment type="function">
    <text evidence="7">Key enzyme in folate metabolism. Catalyzes an essential reaction for de novo glycine and purine synthesis, and for DNA precursor synthesis.</text>
</comment>
<proteinExistence type="inferred from homology"/>
<evidence type="ECO:0000256" key="2">
    <source>
        <dbReference type="ARBA" id="ARBA00009539"/>
    </source>
</evidence>
<comment type="pathway">
    <text evidence="1 7">Cofactor biosynthesis; tetrahydrofolate biosynthesis; 5,6,7,8-tetrahydrofolate from 7,8-dihydrofolate: step 1/1.</text>
</comment>
<evidence type="ECO:0000256" key="6">
    <source>
        <dbReference type="ARBA" id="ARBA00023002"/>
    </source>
</evidence>
<dbReference type="PIRSF" id="PIRSF000194">
    <property type="entry name" value="DHFR"/>
    <property type="match status" value="1"/>
</dbReference>
<dbReference type="Proteomes" id="UP001597561">
    <property type="component" value="Unassembled WGS sequence"/>
</dbReference>
<name>A0ABW5ZKK7_9BACL</name>
<dbReference type="InterPro" id="IPR024072">
    <property type="entry name" value="DHFR-like_dom_sf"/>
</dbReference>
<evidence type="ECO:0000256" key="8">
    <source>
        <dbReference type="RuleBase" id="RU004474"/>
    </source>
</evidence>
<protein>
    <recommendedName>
        <fullName evidence="3 7">Dihydrofolate reductase</fullName>
        <ecNumber evidence="3 7">1.5.1.3</ecNumber>
    </recommendedName>
</protein>
<dbReference type="EC" id="1.5.1.3" evidence="3 7"/>
<keyword evidence="6 7" id="KW-0560">Oxidoreductase</keyword>
<dbReference type="CDD" id="cd00209">
    <property type="entry name" value="DHFR"/>
    <property type="match status" value="1"/>
</dbReference>
<dbReference type="RefSeq" id="WP_204727636.1">
    <property type="nucleotide sequence ID" value="NZ_JAFBDK010000001.1"/>
</dbReference>
<comment type="catalytic activity">
    <reaction evidence="7">
        <text>(6S)-5,6,7,8-tetrahydrofolate + NADP(+) = 7,8-dihydrofolate + NADPH + H(+)</text>
        <dbReference type="Rhea" id="RHEA:15009"/>
        <dbReference type="ChEBI" id="CHEBI:15378"/>
        <dbReference type="ChEBI" id="CHEBI:57451"/>
        <dbReference type="ChEBI" id="CHEBI:57453"/>
        <dbReference type="ChEBI" id="CHEBI:57783"/>
        <dbReference type="ChEBI" id="CHEBI:58349"/>
        <dbReference type="EC" id="1.5.1.3"/>
    </reaction>
</comment>
<evidence type="ECO:0000313" key="10">
    <source>
        <dbReference type="EMBL" id="MFD2912935.1"/>
    </source>
</evidence>
<dbReference type="SUPFAM" id="SSF53597">
    <property type="entry name" value="Dihydrofolate reductase-like"/>
    <property type="match status" value="1"/>
</dbReference>
<organism evidence="10 11">
    <name type="scientific">Jeotgalibacillus terrae</name>
    <dbReference type="NCBI Taxonomy" id="587735"/>
    <lineage>
        <taxon>Bacteria</taxon>
        <taxon>Bacillati</taxon>
        <taxon>Bacillota</taxon>
        <taxon>Bacilli</taxon>
        <taxon>Bacillales</taxon>
        <taxon>Caryophanaceae</taxon>
        <taxon>Jeotgalibacillus</taxon>
    </lineage>
</organism>
<accession>A0ABW5ZKK7</accession>
<evidence type="ECO:0000313" key="11">
    <source>
        <dbReference type="Proteomes" id="UP001597561"/>
    </source>
</evidence>
<dbReference type="GO" id="GO:0004146">
    <property type="term" value="F:dihydrofolate reductase activity"/>
    <property type="evidence" value="ECO:0007669"/>
    <property type="project" value="UniProtKB-EC"/>
</dbReference>
<comment type="caution">
    <text evidence="10">The sequence shown here is derived from an EMBL/GenBank/DDBJ whole genome shotgun (WGS) entry which is preliminary data.</text>
</comment>
<keyword evidence="5 7" id="KW-0521">NADP</keyword>
<reference evidence="11" key="1">
    <citation type="journal article" date="2019" name="Int. J. Syst. Evol. Microbiol.">
        <title>The Global Catalogue of Microorganisms (GCM) 10K type strain sequencing project: providing services to taxonomists for standard genome sequencing and annotation.</title>
        <authorList>
            <consortium name="The Broad Institute Genomics Platform"/>
            <consortium name="The Broad Institute Genome Sequencing Center for Infectious Disease"/>
            <person name="Wu L."/>
            <person name="Ma J."/>
        </authorList>
    </citation>
    <scope>NUCLEOTIDE SEQUENCE [LARGE SCALE GENOMIC DNA]</scope>
    <source>
        <strain evidence="11">KCTC 13528</strain>
    </source>
</reference>
<keyword evidence="4 7" id="KW-0554">One-carbon metabolism</keyword>
<dbReference type="PANTHER" id="PTHR48069:SF3">
    <property type="entry name" value="DIHYDROFOLATE REDUCTASE"/>
    <property type="match status" value="1"/>
</dbReference>
<dbReference type="PROSITE" id="PS51330">
    <property type="entry name" value="DHFR_2"/>
    <property type="match status" value="1"/>
</dbReference>
<evidence type="ECO:0000256" key="7">
    <source>
        <dbReference type="PIRNR" id="PIRNR000194"/>
    </source>
</evidence>
<gene>
    <name evidence="10" type="ORF">ACFS5P_13700</name>
</gene>
<dbReference type="InterPro" id="IPR001796">
    <property type="entry name" value="DHFR_dom"/>
</dbReference>
<comment type="similarity">
    <text evidence="2 7 8">Belongs to the dihydrofolate reductase family.</text>
</comment>
<dbReference type="Gene3D" id="3.40.430.10">
    <property type="entry name" value="Dihydrofolate Reductase, subunit A"/>
    <property type="match status" value="1"/>
</dbReference>
<dbReference type="InterPro" id="IPR012259">
    <property type="entry name" value="DHFR"/>
</dbReference>
<sequence length="160" mass="18487">MISMISAHDLNRVIGKNGDMPWNLPDDLRYFQRVTSGHSILMGRKTFESMNGPLKNRKNIVLTSNKDWSHDGAIVVHDLDDGLNLLNEDEEGFVIGGGEIYKMALEKADRLYITLIHEEFDGDTYFPAYSTDNWKLVSNTKGIENEQNPYFYEYRVYDKK</sequence>
<dbReference type="InterPro" id="IPR017925">
    <property type="entry name" value="DHFR_CS"/>
</dbReference>
<evidence type="ECO:0000256" key="5">
    <source>
        <dbReference type="ARBA" id="ARBA00022857"/>
    </source>
</evidence>
<dbReference type="PROSITE" id="PS00075">
    <property type="entry name" value="DHFR_1"/>
    <property type="match status" value="1"/>
</dbReference>
<dbReference type="PANTHER" id="PTHR48069">
    <property type="entry name" value="DIHYDROFOLATE REDUCTASE"/>
    <property type="match status" value="1"/>
</dbReference>
<dbReference type="PRINTS" id="PR00070">
    <property type="entry name" value="DHFR"/>
</dbReference>
<dbReference type="EMBL" id="JBHUPG010000027">
    <property type="protein sequence ID" value="MFD2912935.1"/>
    <property type="molecule type" value="Genomic_DNA"/>
</dbReference>
<evidence type="ECO:0000256" key="3">
    <source>
        <dbReference type="ARBA" id="ARBA00012856"/>
    </source>
</evidence>
<evidence type="ECO:0000256" key="1">
    <source>
        <dbReference type="ARBA" id="ARBA00004903"/>
    </source>
</evidence>
<evidence type="ECO:0000259" key="9">
    <source>
        <dbReference type="PROSITE" id="PS51330"/>
    </source>
</evidence>